<sequence>MDKADRALKDCSNIPRSVNHKIECVRIVIVQLVQHRGLSGLISRKVDMFIGNIERPEQLYLDFLCGDNNMMAVLTTYMG</sequence>
<proteinExistence type="predicted"/>
<evidence type="ECO:0000313" key="2">
    <source>
        <dbReference type="Proteomes" id="UP000654922"/>
    </source>
</evidence>
<accession>A0A8H6PTL4</accession>
<comment type="caution">
    <text evidence="1">The sequence shown here is derived from an EMBL/GenBank/DDBJ whole genome shotgun (WGS) entry which is preliminary data.</text>
</comment>
<dbReference type="Proteomes" id="UP000654922">
    <property type="component" value="Unassembled WGS sequence"/>
</dbReference>
<reference evidence="1" key="1">
    <citation type="submission" date="2020-06" db="EMBL/GenBank/DDBJ databases">
        <title>Draft genome sequences of strains closely related to Aspergillus parafelis and Aspergillus hiratsukae.</title>
        <authorList>
            <person name="Dos Santos R.A.C."/>
            <person name="Rivero-Menendez O."/>
            <person name="Steenwyk J.L."/>
            <person name="Mead M.E."/>
            <person name="Goldman G.H."/>
            <person name="Alastruey-Izquierdo A."/>
            <person name="Rokas A."/>
        </authorList>
    </citation>
    <scope>NUCLEOTIDE SEQUENCE</scope>
    <source>
        <strain evidence="1">CNM-CM5623</strain>
    </source>
</reference>
<name>A0A8H6PTL4_9EURO</name>
<gene>
    <name evidence="1" type="ORF">CNMCM5623_006424</name>
</gene>
<evidence type="ECO:0000313" key="1">
    <source>
        <dbReference type="EMBL" id="KAF7160830.1"/>
    </source>
</evidence>
<dbReference type="EMBL" id="JACBAE010001368">
    <property type="protein sequence ID" value="KAF7160830.1"/>
    <property type="molecule type" value="Genomic_DNA"/>
</dbReference>
<dbReference type="AlphaFoldDB" id="A0A8H6PTL4"/>
<protein>
    <submittedName>
        <fullName evidence="1">Uncharacterized protein</fullName>
    </submittedName>
</protein>
<organism evidence="1 2">
    <name type="scientific">Aspergillus felis</name>
    <dbReference type="NCBI Taxonomy" id="1287682"/>
    <lineage>
        <taxon>Eukaryota</taxon>
        <taxon>Fungi</taxon>
        <taxon>Dikarya</taxon>
        <taxon>Ascomycota</taxon>
        <taxon>Pezizomycotina</taxon>
        <taxon>Eurotiomycetes</taxon>
        <taxon>Eurotiomycetidae</taxon>
        <taxon>Eurotiales</taxon>
        <taxon>Aspergillaceae</taxon>
        <taxon>Aspergillus</taxon>
        <taxon>Aspergillus subgen. Fumigati</taxon>
    </lineage>
</organism>